<dbReference type="SMART" id="SM00116">
    <property type="entry name" value="CBS"/>
    <property type="match status" value="3"/>
</dbReference>
<dbReference type="GO" id="GO:0003938">
    <property type="term" value="F:IMP dehydrogenase activity"/>
    <property type="evidence" value="ECO:0007669"/>
    <property type="project" value="InterPro"/>
</dbReference>
<dbReference type="GO" id="GO:0006183">
    <property type="term" value="P:GTP biosynthetic process"/>
    <property type="evidence" value="ECO:0007669"/>
    <property type="project" value="TreeGrafter"/>
</dbReference>
<feature type="domain" description="CBS" evidence="11">
    <location>
        <begin position="270"/>
        <end position="331"/>
    </location>
</feature>
<dbReference type="Proteomes" id="UP000186817">
    <property type="component" value="Unassembled WGS sequence"/>
</dbReference>
<evidence type="ECO:0000256" key="2">
    <source>
        <dbReference type="ARBA" id="ARBA00022723"/>
    </source>
</evidence>
<keyword evidence="13" id="KW-1185">Reference proteome</keyword>
<dbReference type="Pfam" id="PF00571">
    <property type="entry name" value="CBS"/>
    <property type="match status" value="1"/>
</dbReference>
<organism evidence="12 13">
    <name type="scientific">Symbiodinium microadriaticum</name>
    <name type="common">Dinoflagellate</name>
    <name type="synonym">Zooxanthella microadriatica</name>
    <dbReference type="NCBI Taxonomy" id="2951"/>
    <lineage>
        <taxon>Eukaryota</taxon>
        <taxon>Sar</taxon>
        <taxon>Alveolata</taxon>
        <taxon>Dinophyceae</taxon>
        <taxon>Suessiales</taxon>
        <taxon>Symbiodiniaceae</taxon>
        <taxon>Symbiodinium</taxon>
    </lineage>
</organism>
<evidence type="ECO:0000256" key="4">
    <source>
        <dbReference type="ARBA" id="ARBA00022755"/>
    </source>
</evidence>
<dbReference type="AlphaFoldDB" id="A0A1Q9EU90"/>
<comment type="caution">
    <text evidence="12">The sequence shown here is derived from an EMBL/GenBank/DDBJ whole genome shotgun (WGS) entry which is preliminary data.</text>
</comment>
<evidence type="ECO:0000256" key="6">
    <source>
        <dbReference type="ARBA" id="ARBA00023002"/>
    </source>
</evidence>
<evidence type="ECO:0000259" key="11">
    <source>
        <dbReference type="PROSITE" id="PS51371"/>
    </source>
</evidence>
<dbReference type="PROSITE" id="PS51371">
    <property type="entry name" value="CBS"/>
    <property type="match status" value="2"/>
</dbReference>
<keyword evidence="3" id="KW-0332">GMP biosynthesis</keyword>
<dbReference type="Gene3D" id="3.20.20.70">
    <property type="entry name" value="Aldolase class I"/>
    <property type="match status" value="1"/>
</dbReference>
<dbReference type="Pfam" id="PF00478">
    <property type="entry name" value="IMPDH"/>
    <property type="match status" value="1"/>
</dbReference>
<comment type="similarity">
    <text evidence="1">Belongs to the IMPDH/GMPR family.</text>
</comment>
<dbReference type="PANTHER" id="PTHR11911">
    <property type="entry name" value="INOSINE-5-MONOPHOSPHATE DEHYDROGENASE RELATED"/>
    <property type="match status" value="1"/>
</dbReference>
<evidence type="ECO:0000256" key="3">
    <source>
        <dbReference type="ARBA" id="ARBA00022749"/>
    </source>
</evidence>
<keyword evidence="6" id="KW-0560">Oxidoreductase</keyword>
<dbReference type="SUPFAM" id="SSF51412">
    <property type="entry name" value="Inosine monophosphate dehydrogenase (IMPDH)"/>
    <property type="match status" value="2"/>
</dbReference>
<name>A0A1Q9EU90_SYMMI</name>
<gene>
    <name evidence="12" type="primary">impdh1b</name>
    <name evidence="12" type="ORF">AK812_SmicGene5238</name>
</gene>
<dbReference type="GO" id="GO:0046872">
    <property type="term" value="F:metal ion binding"/>
    <property type="evidence" value="ECO:0007669"/>
    <property type="project" value="UniProtKB-KW"/>
</dbReference>
<dbReference type="SMART" id="SM01240">
    <property type="entry name" value="IMPDH"/>
    <property type="match status" value="1"/>
</dbReference>
<dbReference type="GO" id="GO:0005737">
    <property type="term" value="C:cytoplasm"/>
    <property type="evidence" value="ECO:0007669"/>
    <property type="project" value="TreeGrafter"/>
</dbReference>
<evidence type="ECO:0000313" key="13">
    <source>
        <dbReference type="Proteomes" id="UP000186817"/>
    </source>
</evidence>
<proteinExistence type="inferred from homology"/>
<dbReference type="InterPro" id="IPR001093">
    <property type="entry name" value="IMP_DH_GMPRt"/>
</dbReference>
<dbReference type="OrthoDB" id="418595at2759"/>
<keyword evidence="4" id="KW-0658">Purine biosynthesis</keyword>
<evidence type="ECO:0000313" key="12">
    <source>
        <dbReference type="EMBL" id="OLQ10995.1"/>
    </source>
</evidence>
<dbReference type="GO" id="GO:0006177">
    <property type="term" value="P:GMP biosynthetic process"/>
    <property type="evidence" value="ECO:0007669"/>
    <property type="project" value="UniProtKB-KW"/>
</dbReference>
<keyword evidence="7" id="KW-0520">NAD</keyword>
<accession>A0A1Q9EU90</accession>
<comment type="function">
    <text evidence="9">Catalyzes the conversion of inosine 5'-phosphate (IMP) to xanthosine 5'-phosphate (XMP), the first committed and rate-limiting step in the de novo synthesis of guanine nucleotides, and therefore plays an important role in the regulation of cell growth.</text>
</comment>
<dbReference type="InterPro" id="IPR005990">
    <property type="entry name" value="IMP_DH"/>
</dbReference>
<dbReference type="CDD" id="cd00381">
    <property type="entry name" value="IMPDH"/>
    <property type="match status" value="1"/>
</dbReference>
<reference evidence="12 13" key="1">
    <citation type="submission" date="2016-02" db="EMBL/GenBank/DDBJ databases">
        <title>Genome analysis of coral dinoflagellate symbionts highlights evolutionary adaptations to a symbiotic lifestyle.</title>
        <authorList>
            <person name="Aranda M."/>
            <person name="Li Y."/>
            <person name="Liew Y.J."/>
            <person name="Baumgarten S."/>
            <person name="Simakov O."/>
            <person name="Wilson M."/>
            <person name="Piel J."/>
            <person name="Ashoor H."/>
            <person name="Bougouffa S."/>
            <person name="Bajic V.B."/>
            <person name="Ryu T."/>
            <person name="Ravasi T."/>
            <person name="Bayer T."/>
            <person name="Micklem G."/>
            <person name="Kim H."/>
            <person name="Bhak J."/>
            <person name="Lajeunesse T.C."/>
            <person name="Voolstra C.R."/>
        </authorList>
    </citation>
    <scope>NUCLEOTIDE SEQUENCE [LARGE SCALE GENOMIC DNA]</scope>
    <source>
        <strain evidence="12 13">CCMP2467</strain>
    </source>
</reference>
<dbReference type="InterPro" id="IPR013785">
    <property type="entry name" value="Aldolase_TIM"/>
</dbReference>
<evidence type="ECO:0000256" key="10">
    <source>
        <dbReference type="PROSITE-ProRule" id="PRU00703"/>
    </source>
</evidence>
<dbReference type="OMA" id="NCPPDEQ"/>
<dbReference type="FunFam" id="3.20.20.70:FF:000086">
    <property type="entry name" value="IMP dehydrogenase, putative"/>
    <property type="match status" value="1"/>
</dbReference>
<protein>
    <submittedName>
        <fullName evidence="12">Inosine-5'-monophosphate dehydrogenase 1b</fullName>
    </submittedName>
</protein>
<keyword evidence="2" id="KW-0479">Metal-binding</keyword>
<keyword evidence="8 10" id="KW-0129">CBS domain</keyword>
<dbReference type="CDD" id="cd04601">
    <property type="entry name" value="CBS_pair_IMPDH"/>
    <property type="match status" value="1"/>
</dbReference>
<dbReference type="InterPro" id="IPR000644">
    <property type="entry name" value="CBS_dom"/>
</dbReference>
<evidence type="ECO:0000256" key="5">
    <source>
        <dbReference type="ARBA" id="ARBA00022958"/>
    </source>
</evidence>
<sequence length="647" mass="70232">MKRRAVIGRDCLTRSGRRVAVPTPLFCLPVLLGGRGCSTVGVLRNLEEANALVPFASHCLEVYDNFRSVVRALGSIAMVDEDEEADDQKETGFFQQPVSETEWLEPGCYEIFPGPTTHEFAMKPDDAILPRIPSKINEEKLGMLRIFVPTAQFDAAAIRFGKPACISPSMTHKELMKLQETCGFSGFPVTEDSGQEKFKGAKRAVHLVQKRFLQRSAFTKRKSSPMDTVTEAQMAIAMALEGGIGIIHSKLPVDAQADLVRAVKRFEQGFISKPACISPSMTHKELMKLQETCGFSGFPVTEDGKLKSKLLGLVTRRDAEFVDHNSVVVSEFMTPAEKLLTAKEGIGLKEANEVLCSSKKGKLPILNGKGELVALLSRTDLLKNQDFPDATKDENKSLRVAAAVMVLDEKRKERVDALVAAGADVIAFDNRQGDNEDQLEIIRWTKQKYPKMQVIGGNVVTRRQAKNLLDCGVDALRVGMGISSISTAHKDRGCGRAQASAVYNVASIARAYGVPVIADGGISSPGHIVKALSLGAETVMCGSLLAGTEEAPGEYFYADSGARLKAYRGIASSGVTGSVQDKGSLHKYMPYLAQGVKHGMQDLGAKCVRDLIDAMTSGRLRLELRSAAAQREGGVHGLHSFERKLFA</sequence>
<dbReference type="PANTHER" id="PTHR11911:SF111">
    <property type="entry name" value="INOSINE-5'-MONOPHOSPHATE DEHYDROGENASE"/>
    <property type="match status" value="1"/>
</dbReference>
<evidence type="ECO:0000256" key="9">
    <source>
        <dbReference type="ARBA" id="ARBA00056556"/>
    </source>
</evidence>
<dbReference type="EMBL" id="LSRX01000067">
    <property type="protein sequence ID" value="OLQ10995.1"/>
    <property type="molecule type" value="Genomic_DNA"/>
</dbReference>
<evidence type="ECO:0000256" key="7">
    <source>
        <dbReference type="ARBA" id="ARBA00023027"/>
    </source>
</evidence>
<evidence type="ECO:0000256" key="1">
    <source>
        <dbReference type="ARBA" id="ARBA00005502"/>
    </source>
</evidence>
<feature type="domain" description="CBS" evidence="11">
    <location>
        <begin position="333"/>
        <end position="391"/>
    </location>
</feature>
<keyword evidence="5" id="KW-0630">Potassium</keyword>
<evidence type="ECO:0000256" key="8">
    <source>
        <dbReference type="ARBA" id="ARBA00023122"/>
    </source>
</evidence>